<protein>
    <submittedName>
        <fullName evidence="1">Uncharacterized protein</fullName>
    </submittedName>
</protein>
<dbReference type="OrthoDB" id="1445745at2"/>
<sequence length="218" mass="25414">MKNKIYISILVIGILNWNCINKSDSKSENKAEILKDSLIESTNSELTEYQKKWVKYVDDNGVITSELELYISEYGDTLCWNKKIYKNGILDITKSNFYEFEAKMAKDSIIKGRITLYSELDFSIKDSVTEKELTLDFVNSILDKKEVISFKSKNQNYVDFDFKNNNDTIIGLLTEFRQIDLLKSPDSTRMVWTKLPIDSKSLTKNVFINLHELDKNKR</sequence>
<dbReference type="RefSeq" id="WP_079512807.1">
    <property type="nucleotide sequence ID" value="NZ_FUYL01000007.1"/>
</dbReference>
<evidence type="ECO:0000313" key="1">
    <source>
        <dbReference type="EMBL" id="SKB61185.1"/>
    </source>
</evidence>
<gene>
    <name evidence="1" type="ORF">SAMN05660866_02354</name>
</gene>
<reference evidence="2" key="1">
    <citation type="submission" date="2017-02" db="EMBL/GenBank/DDBJ databases">
        <authorList>
            <person name="Varghese N."/>
            <person name="Submissions S."/>
        </authorList>
    </citation>
    <scope>NUCLEOTIDE SEQUENCE [LARGE SCALE GENOMIC DNA]</scope>
    <source>
        <strain evidence="2">DSM 23546</strain>
    </source>
</reference>
<proteinExistence type="predicted"/>
<organism evidence="1 2">
    <name type="scientific">Maribacter arcticus</name>
    <dbReference type="NCBI Taxonomy" id="561365"/>
    <lineage>
        <taxon>Bacteria</taxon>
        <taxon>Pseudomonadati</taxon>
        <taxon>Bacteroidota</taxon>
        <taxon>Flavobacteriia</taxon>
        <taxon>Flavobacteriales</taxon>
        <taxon>Flavobacteriaceae</taxon>
        <taxon>Maribacter</taxon>
    </lineage>
</organism>
<dbReference type="EMBL" id="FUYL01000007">
    <property type="protein sequence ID" value="SKB61185.1"/>
    <property type="molecule type" value="Genomic_DNA"/>
</dbReference>
<name>A0A1T5CNU1_9FLAO</name>
<dbReference type="AlphaFoldDB" id="A0A1T5CNU1"/>
<dbReference type="Proteomes" id="UP000190339">
    <property type="component" value="Unassembled WGS sequence"/>
</dbReference>
<keyword evidence="2" id="KW-1185">Reference proteome</keyword>
<evidence type="ECO:0000313" key="2">
    <source>
        <dbReference type="Proteomes" id="UP000190339"/>
    </source>
</evidence>
<accession>A0A1T5CNU1</accession>